<evidence type="ECO:0000313" key="1">
    <source>
        <dbReference type="EMBL" id="MCY9763156.1"/>
    </source>
</evidence>
<comment type="caution">
    <text evidence="1">The sequence shown here is derived from an EMBL/GenBank/DDBJ whole genome shotgun (WGS) entry which is preliminary data.</text>
</comment>
<name>A0ABT4H2F0_PAEAL</name>
<dbReference type="RefSeq" id="WP_268600229.1">
    <property type="nucleotide sequence ID" value="NZ_JAMDNP010000050.1"/>
</dbReference>
<sequence length="172" mass="19894">MTEFNFKRGQVYEGNFPELKYHDVLTPRPGYVLHGKHKFVMLQSHDYQGVNPHSVLVLPITSAKAEVAKAHKEGRSVRASYVLLLKEDYPFLDHDSYVSTDQPVAMNRKWFYPDLVGELKAEKMFEVDFAYMYSCNLQDAVMEYATNYYMERLKAESEAFKEVASGSTLRNT</sequence>
<reference evidence="1 2" key="1">
    <citation type="submission" date="2022-05" db="EMBL/GenBank/DDBJ databases">
        <title>Genome Sequencing of Bee-Associated Microbes.</title>
        <authorList>
            <person name="Dunlap C."/>
        </authorList>
    </citation>
    <scope>NUCLEOTIDE SEQUENCE [LARGE SCALE GENOMIC DNA]</scope>
    <source>
        <strain evidence="1 2">NRRL B-04010</strain>
    </source>
</reference>
<organism evidence="1 2">
    <name type="scientific">Paenibacillus alvei</name>
    <name type="common">Bacillus alvei</name>
    <dbReference type="NCBI Taxonomy" id="44250"/>
    <lineage>
        <taxon>Bacteria</taxon>
        <taxon>Bacillati</taxon>
        <taxon>Bacillota</taxon>
        <taxon>Bacilli</taxon>
        <taxon>Bacillales</taxon>
        <taxon>Paenibacillaceae</taxon>
        <taxon>Paenibacillus</taxon>
    </lineage>
</organism>
<proteinExistence type="predicted"/>
<accession>A0ABT4H2F0</accession>
<dbReference type="InterPro" id="IPR011067">
    <property type="entry name" value="Plasmid_toxin/cell-grow_inhib"/>
</dbReference>
<keyword evidence="2" id="KW-1185">Reference proteome</keyword>
<gene>
    <name evidence="1" type="ORF">M5X12_21725</name>
</gene>
<dbReference type="SUPFAM" id="SSF50118">
    <property type="entry name" value="Cell growth inhibitor/plasmid maintenance toxic component"/>
    <property type="match status" value="1"/>
</dbReference>
<protein>
    <submittedName>
        <fullName evidence="1">PemK-like protein</fullName>
    </submittedName>
</protein>
<dbReference type="Gene3D" id="2.30.30.110">
    <property type="match status" value="1"/>
</dbReference>
<dbReference type="EMBL" id="JAMDNP010000050">
    <property type="protein sequence ID" value="MCY9763156.1"/>
    <property type="molecule type" value="Genomic_DNA"/>
</dbReference>
<dbReference type="Proteomes" id="UP001527181">
    <property type="component" value="Unassembled WGS sequence"/>
</dbReference>
<evidence type="ECO:0000313" key="2">
    <source>
        <dbReference type="Proteomes" id="UP001527181"/>
    </source>
</evidence>